<feature type="transmembrane region" description="Helical" evidence="9">
    <location>
        <begin position="22"/>
        <end position="42"/>
    </location>
</feature>
<evidence type="ECO:0000256" key="5">
    <source>
        <dbReference type="ARBA" id="ARBA00022750"/>
    </source>
</evidence>
<evidence type="ECO:0000256" key="10">
    <source>
        <dbReference type="RuleBase" id="RU004181"/>
    </source>
</evidence>
<dbReference type="HOGENOM" id="CLU_083252_4_3_5"/>
<evidence type="ECO:0000256" key="3">
    <source>
        <dbReference type="ARBA" id="ARBA00022670"/>
    </source>
</evidence>
<dbReference type="AlphaFoldDB" id="F1Z5D8"/>
<dbReference type="GO" id="GO:0005886">
    <property type="term" value="C:plasma membrane"/>
    <property type="evidence" value="ECO:0007669"/>
    <property type="project" value="UniProtKB-SubCell"/>
</dbReference>
<dbReference type="OrthoDB" id="9810259at2"/>
<comment type="similarity">
    <text evidence="1 9 10">Belongs to the peptidase A8 family.</text>
</comment>
<evidence type="ECO:0000256" key="1">
    <source>
        <dbReference type="ARBA" id="ARBA00006139"/>
    </source>
</evidence>
<keyword evidence="3 9" id="KW-0645">Protease</keyword>
<keyword evidence="6 9" id="KW-0378">Hydrolase</keyword>
<evidence type="ECO:0000313" key="12">
    <source>
        <dbReference type="Proteomes" id="UP000004728"/>
    </source>
</evidence>
<evidence type="ECO:0000256" key="4">
    <source>
        <dbReference type="ARBA" id="ARBA00022692"/>
    </source>
</evidence>
<evidence type="ECO:0000256" key="6">
    <source>
        <dbReference type="ARBA" id="ARBA00022801"/>
    </source>
</evidence>
<dbReference type="EC" id="3.4.23.36" evidence="9"/>
<dbReference type="InterPro" id="IPR001872">
    <property type="entry name" value="Peptidase_A8"/>
</dbReference>
<comment type="function">
    <text evidence="9">This protein specifically catalyzes the removal of signal peptides from prolipoproteins.</text>
</comment>
<dbReference type="GO" id="GO:0006508">
    <property type="term" value="P:proteolysis"/>
    <property type="evidence" value="ECO:0007669"/>
    <property type="project" value="UniProtKB-KW"/>
</dbReference>
<evidence type="ECO:0000256" key="2">
    <source>
        <dbReference type="ARBA" id="ARBA00022475"/>
    </source>
</evidence>
<sequence>MMRDAASRPDAARAFESWTRRAFGYGLALLVFAVDRGIKALLLGPVGLDRTDSIRLLPIFNLRFTQNFGVSLGMFTATSTETRLILLAVTGAIALGVAIWMLREKRQWDIVGLAMVLGGALGNIYDRSVHGFVIDYADLHIGEWRPFLIFNLADAAITLGVLILLARSLLSGEKPANDGKSTPTETH</sequence>
<keyword evidence="7 9" id="KW-1133">Transmembrane helix</keyword>
<proteinExistence type="inferred from homology"/>
<dbReference type="Proteomes" id="UP000004728">
    <property type="component" value="Unassembled WGS sequence"/>
</dbReference>
<dbReference type="eggNOG" id="COG0597">
    <property type="taxonomic scope" value="Bacteria"/>
</dbReference>
<keyword evidence="4 9" id="KW-0812">Transmembrane</keyword>
<comment type="pathway">
    <text evidence="9">Protein modification; lipoprotein biosynthesis (signal peptide cleavage).</text>
</comment>
<protein>
    <recommendedName>
        <fullName evidence="9">Lipoprotein signal peptidase</fullName>
        <ecNumber evidence="9">3.4.23.36</ecNumber>
    </recommendedName>
    <alternativeName>
        <fullName evidence="9">Prolipoprotein signal peptidase</fullName>
    </alternativeName>
    <alternativeName>
        <fullName evidence="9">Signal peptidase II</fullName>
        <shortName evidence="9">SPase II</shortName>
    </alternativeName>
</protein>
<evidence type="ECO:0000313" key="11">
    <source>
        <dbReference type="EMBL" id="EGD60316.1"/>
    </source>
</evidence>
<dbReference type="EMBL" id="AEWJ01000023">
    <property type="protein sequence ID" value="EGD60316.1"/>
    <property type="molecule type" value="Genomic_DNA"/>
</dbReference>
<dbReference type="HAMAP" id="MF_00161">
    <property type="entry name" value="LspA"/>
    <property type="match status" value="1"/>
</dbReference>
<comment type="caution">
    <text evidence="11">The sequence shown here is derived from an EMBL/GenBank/DDBJ whole genome shotgun (WGS) entry which is preliminary data.</text>
</comment>
<keyword evidence="8 9" id="KW-0472">Membrane</keyword>
<dbReference type="RefSeq" id="WP_008069465.1">
    <property type="nucleotide sequence ID" value="NZ_AQWK01000005.1"/>
</dbReference>
<organism evidence="11 12">
    <name type="scientific">Novosphingobium nitrogenifigens DSM 19370</name>
    <dbReference type="NCBI Taxonomy" id="983920"/>
    <lineage>
        <taxon>Bacteria</taxon>
        <taxon>Pseudomonadati</taxon>
        <taxon>Pseudomonadota</taxon>
        <taxon>Alphaproteobacteria</taxon>
        <taxon>Sphingomonadales</taxon>
        <taxon>Sphingomonadaceae</taxon>
        <taxon>Novosphingobium</taxon>
    </lineage>
</organism>
<dbReference type="PANTHER" id="PTHR33695">
    <property type="entry name" value="LIPOPROTEIN SIGNAL PEPTIDASE"/>
    <property type="match status" value="1"/>
</dbReference>
<dbReference type="PRINTS" id="PR00781">
    <property type="entry name" value="LIPOSIGPTASE"/>
</dbReference>
<keyword evidence="2 9" id="KW-1003">Cell membrane</keyword>
<feature type="transmembrane region" description="Helical" evidence="9">
    <location>
        <begin position="108"/>
        <end position="125"/>
    </location>
</feature>
<keyword evidence="12" id="KW-1185">Reference proteome</keyword>
<dbReference type="UniPathway" id="UPA00665"/>
<reference evidence="11 12" key="1">
    <citation type="journal article" date="2012" name="J. Bacteriol.">
        <title>Draft Genome Sequence of Novosphingobium nitrogenifigens Y88T.</title>
        <authorList>
            <person name="Strabala T.J."/>
            <person name="Macdonald L."/>
            <person name="Liu V."/>
            <person name="Smit A.M."/>
        </authorList>
    </citation>
    <scope>NUCLEOTIDE SEQUENCE [LARGE SCALE GENOMIC DNA]</scope>
    <source>
        <strain evidence="11 12">DSM 19370</strain>
    </source>
</reference>
<evidence type="ECO:0000256" key="9">
    <source>
        <dbReference type="HAMAP-Rule" id="MF_00161"/>
    </source>
</evidence>
<feature type="active site" evidence="9">
    <location>
        <position position="135"/>
    </location>
</feature>
<name>F1Z5D8_9SPHN</name>
<dbReference type="InParanoid" id="F1Z5D8"/>
<feature type="active site" evidence="9">
    <location>
        <position position="154"/>
    </location>
</feature>
<comment type="subcellular location">
    <subcellularLocation>
        <location evidence="9">Cell membrane</location>
        <topology evidence="9">Multi-pass membrane protein</topology>
    </subcellularLocation>
</comment>
<dbReference type="FunCoup" id="F1Z5D8">
    <property type="interactions" value="358"/>
</dbReference>
<gene>
    <name evidence="9" type="primary">lspA</name>
    <name evidence="11" type="ORF">Y88_2190</name>
</gene>
<keyword evidence="5 9" id="KW-0064">Aspartyl protease</keyword>
<feature type="transmembrane region" description="Helical" evidence="9">
    <location>
        <begin position="84"/>
        <end position="101"/>
    </location>
</feature>
<feature type="transmembrane region" description="Helical" evidence="9">
    <location>
        <begin position="145"/>
        <end position="166"/>
    </location>
</feature>
<dbReference type="GO" id="GO:0004190">
    <property type="term" value="F:aspartic-type endopeptidase activity"/>
    <property type="evidence" value="ECO:0007669"/>
    <property type="project" value="UniProtKB-UniRule"/>
</dbReference>
<evidence type="ECO:0000256" key="8">
    <source>
        <dbReference type="ARBA" id="ARBA00023136"/>
    </source>
</evidence>
<dbReference type="STRING" id="983920.Y88_2190"/>
<accession>F1Z5D8</accession>
<dbReference type="NCBIfam" id="TIGR00077">
    <property type="entry name" value="lspA"/>
    <property type="match status" value="1"/>
</dbReference>
<dbReference type="Pfam" id="PF01252">
    <property type="entry name" value="Peptidase_A8"/>
    <property type="match status" value="1"/>
</dbReference>
<evidence type="ECO:0000256" key="7">
    <source>
        <dbReference type="ARBA" id="ARBA00022989"/>
    </source>
</evidence>
<dbReference type="PANTHER" id="PTHR33695:SF1">
    <property type="entry name" value="LIPOPROTEIN SIGNAL PEPTIDASE"/>
    <property type="match status" value="1"/>
</dbReference>
<comment type="catalytic activity">
    <reaction evidence="9">
        <text>Release of signal peptides from bacterial membrane prolipoproteins. Hydrolyzes -Xaa-Yaa-Zaa-|-(S,diacylglyceryl)Cys-, in which Xaa is hydrophobic (preferably Leu), and Yaa (Ala or Ser) and Zaa (Gly or Ala) have small, neutral side chains.</text>
        <dbReference type="EC" id="3.4.23.36"/>
    </reaction>
</comment>